<dbReference type="Proteomes" id="UP000256964">
    <property type="component" value="Unassembled WGS sequence"/>
</dbReference>
<dbReference type="AlphaFoldDB" id="A0A371CK34"/>
<sequence length="250" mass="27875">MSSSQFFSRRVLLGAAVITLPPAALAYRTITRLEAKYPARRPETFSTEALRSPSNPAMQHTPYVDIYSTRVPVAGLRPDSPEGGPNSIEEAWARTFFESPTLRAEGQFVAFSRSPGACGEHGFHKGEKLLNGLFEVRRAPAPGTPLLVSWKMADEPVAFFTQIAAWGYPWRLMSGGRHEFPVGEVDAEGMVEVGFSAAHDYEVVQEEGDAQKTIPQWTKRLHRAYAMWLLDERAEEVRRRAKEAGPKDVK</sequence>
<proteinExistence type="predicted"/>
<dbReference type="OrthoDB" id="4480078at2759"/>
<dbReference type="STRING" id="139420.A0A371CK34"/>
<accession>A0A371CK34</accession>
<organism evidence="1 2">
    <name type="scientific">Lentinus brumalis</name>
    <dbReference type="NCBI Taxonomy" id="2498619"/>
    <lineage>
        <taxon>Eukaryota</taxon>
        <taxon>Fungi</taxon>
        <taxon>Dikarya</taxon>
        <taxon>Basidiomycota</taxon>
        <taxon>Agaricomycotina</taxon>
        <taxon>Agaricomycetes</taxon>
        <taxon>Polyporales</taxon>
        <taxon>Polyporaceae</taxon>
        <taxon>Lentinus</taxon>
    </lineage>
</organism>
<reference evidence="1 2" key="1">
    <citation type="journal article" date="2018" name="Biotechnol. Biofuels">
        <title>Integrative visual omics of the white-rot fungus Polyporus brumalis exposes the biotechnological potential of its oxidative enzymes for delignifying raw plant biomass.</title>
        <authorList>
            <person name="Miyauchi S."/>
            <person name="Rancon A."/>
            <person name="Drula E."/>
            <person name="Hage H."/>
            <person name="Chaduli D."/>
            <person name="Favel A."/>
            <person name="Grisel S."/>
            <person name="Henrissat B."/>
            <person name="Herpoel-Gimbert I."/>
            <person name="Ruiz-Duenas F.J."/>
            <person name="Chevret D."/>
            <person name="Hainaut M."/>
            <person name="Lin J."/>
            <person name="Wang M."/>
            <person name="Pangilinan J."/>
            <person name="Lipzen A."/>
            <person name="Lesage-Meessen L."/>
            <person name="Navarro D."/>
            <person name="Riley R."/>
            <person name="Grigoriev I.V."/>
            <person name="Zhou S."/>
            <person name="Raouche S."/>
            <person name="Rosso M.N."/>
        </authorList>
    </citation>
    <scope>NUCLEOTIDE SEQUENCE [LARGE SCALE GENOMIC DNA]</scope>
    <source>
        <strain evidence="1 2">BRFM 1820</strain>
    </source>
</reference>
<keyword evidence="2" id="KW-1185">Reference proteome</keyword>
<evidence type="ECO:0000313" key="2">
    <source>
        <dbReference type="Proteomes" id="UP000256964"/>
    </source>
</evidence>
<name>A0A371CK34_9APHY</name>
<gene>
    <name evidence="1" type="ORF">OH76DRAFT_1365952</name>
</gene>
<dbReference type="EMBL" id="KZ857544">
    <property type="protein sequence ID" value="RDX40635.1"/>
    <property type="molecule type" value="Genomic_DNA"/>
</dbReference>
<evidence type="ECO:0000313" key="1">
    <source>
        <dbReference type="EMBL" id="RDX40635.1"/>
    </source>
</evidence>
<protein>
    <submittedName>
        <fullName evidence="1">Uncharacterized protein</fullName>
    </submittedName>
</protein>